<dbReference type="PANTHER" id="PTHR43648">
    <property type="entry name" value="ELECTRON TRANSFER FLAVOPROTEIN BETA SUBUNIT LYSINE METHYLTRANSFERASE"/>
    <property type="match status" value="1"/>
</dbReference>
<comment type="function">
    <text evidence="6">Methylates ribosomal protein L11.</text>
</comment>
<name>A0A238D664_THIDL</name>
<keyword evidence="3 6" id="KW-0489">Methyltransferase</keyword>
<dbReference type="CDD" id="cd02440">
    <property type="entry name" value="AdoMet_MTases"/>
    <property type="match status" value="1"/>
</dbReference>
<dbReference type="Proteomes" id="UP000214566">
    <property type="component" value="Unassembled WGS sequence"/>
</dbReference>
<comment type="catalytic activity">
    <reaction evidence="6">
        <text>L-lysyl-[protein] + 3 S-adenosyl-L-methionine = N(6),N(6),N(6)-trimethyl-L-lysyl-[protein] + 3 S-adenosyl-L-homocysteine + 3 H(+)</text>
        <dbReference type="Rhea" id="RHEA:54192"/>
        <dbReference type="Rhea" id="RHEA-COMP:9752"/>
        <dbReference type="Rhea" id="RHEA-COMP:13826"/>
        <dbReference type="ChEBI" id="CHEBI:15378"/>
        <dbReference type="ChEBI" id="CHEBI:29969"/>
        <dbReference type="ChEBI" id="CHEBI:57856"/>
        <dbReference type="ChEBI" id="CHEBI:59789"/>
        <dbReference type="ChEBI" id="CHEBI:61961"/>
    </reaction>
</comment>
<organism evidence="7 8">
    <name type="scientific">Thiomonas delicata</name>
    <name type="common">Thiomonas cuprina</name>
    <dbReference type="NCBI Taxonomy" id="364030"/>
    <lineage>
        <taxon>Bacteria</taxon>
        <taxon>Pseudomonadati</taxon>
        <taxon>Pseudomonadota</taxon>
        <taxon>Betaproteobacteria</taxon>
        <taxon>Burkholderiales</taxon>
        <taxon>Thiomonas</taxon>
    </lineage>
</organism>
<keyword evidence="2 6" id="KW-0963">Cytoplasm</keyword>
<dbReference type="GO" id="GO:0005829">
    <property type="term" value="C:cytosol"/>
    <property type="evidence" value="ECO:0007669"/>
    <property type="project" value="TreeGrafter"/>
</dbReference>
<keyword evidence="5 6" id="KW-0949">S-adenosyl-L-methionine</keyword>
<dbReference type="InterPro" id="IPR029063">
    <property type="entry name" value="SAM-dependent_MTases_sf"/>
</dbReference>
<feature type="binding site" evidence="6">
    <location>
        <position position="190"/>
    </location>
    <ligand>
        <name>S-adenosyl-L-methionine</name>
        <dbReference type="ChEBI" id="CHEBI:59789"/>
    </ligand>
</feature>
<dbReference type="EC" id="2.1.1.-" evidence="6"/>
<dbReference type="SUPFAM" id="SSF53335">
    <property type="entry name" value="S-adenosyl-L-methionine-dependent methyltransferases"/>
    <property type="match status" value="1"/>
</dbReference>
<feature type="binding site" evidence="6">
    <location>
        <position position="212"/>
    </location>
    <ligand>
        <name>S-adenosyl-L-methionine</name>
        <dbReference type="ChEBI" id="CHEBI:59789"/>
    </ligand>
</feature>
<feature type="binding site" evidence="6">
    <location>
        <position position="252"/>
    </location>
    <ligand>
        <name>S-adenosyl-L-methionine</name>
        <dbReference type="ChEBI" id="CHEBI:59789"/>
    </ligand>
</feature>
<accession>A0A238D664</accession>
<evidence type="ECO:0000256" key="3">
    <source>
        <dbReference type="ARBA" id="ARBA00022603"/>
    </source>
</evidence>
<evidence type="ECO:0000256" key="6">
    <source>
        <dbReference type="HAMAP-Rule" id="MF_00735"/>
    </source>
</evidence>
<reference evidence="7 8" key="1">
    <citation type="submission" date="2016-06" db="EMBL/GenBank/DDBJ databases">
        <authorList>
            <person name="Kjaerup R.B."/>
            <person name="Dalgaard T.S."/>
            <person name="Juul-Madsen H.R."/>
        </authorList>
    </citation>
    <scope>NUCLEOTIDE SEQUENCE [LARGE SCALE GENOMIC DNA]</scope>
    <source>
        <strain evidence="7 8">DSM 16361</strain>
    </source>
</reference>
<keyword evidence="8" id="KW-1185">Reference proteome</keyword>
<evidence type="ECO:0000256" key="1">
    <source>
        <dbReference type="ARBA" id="ARBA00009741"/>
    </source>
</evidence>
<sequence length="318" mass="34134">MRSSAQFQPAQPRHATMPYREVTIPADDARAEALSDALMELDALSVSVEDREAGTEAEQALFGEPGLPAPRSAWQHSLVHALFSTEAQADAALLALLGTGLLNDLAGVQQTDVPEQDWVRLTQSQFQPVCIEGRLWIVPSWHSAPENAPLVIQLDPGLAFGTGTHPTTQLCLGWLVQQSPWNGRDLLDYGCGSGILAIAAGLLKARSVSAVDIDPDAVRASQANAQANGVELAHCCHVDMLPEQRFDVVLANILAAPLKLLAPMLSARVKPAGRLVLSGILDRQAEELIQVYAPYANLHVHAEQDGWVCLAGTTYARP</sequence>
<gene>
    <name evidence="6 7" type="primary">prmA</name>
    <name evidence="7" type="ORF">THIARS_70280</name>
</gene>
<dbReference type="PIRSF" id="PIRSF000401">
    <property type="entry name" value="RPL11_MTase"/>
    <property type="match status" value="1"/>
</dbReference>
<dbReference type="Pfam" id="PF06325">
    <property type="entry name" value="PrmA"/>
    <property type="match status" value="1"/>
</dbReference>
<dbReference type="HAMAP" id="MF_00735">
    <property type="entry name" value="Methyltr_PrmA"/>
    <property type="match status" value="1"/>
</dbReference>
<dbReference type="Gene3D" id="3.40.50.150">
    <property type="entry name" value="Vaccinia Virus protein VP39"/>
    <property type="match status" value="1"/>
</dbReference>
<evidence type="ECO:0000313" key="7">
    <source>
        <dbReference type="EMBL" id="SBP88660.1"/>
    </source>
</evidence>
<comment type="subcellular location">
    <subcellularLocation>
        <location evidence="6">Cytoplasm</location>
    </subcellularLocation>
</comment>
<proteinExistence type="inferred from homology"/>
<dbReference type="GO" id="GO:0016279">
    <property type="term" value="F:protein-lysine N-methyltransferase activity"/>
    <property type="evidence" value="ECO:0007669"/>
    <property type="project" value="TreeGrafter"/>
</dbReference>
<dbReference type="InterPro" id="IPR004498">
    <property type="entry name" value="Ribosomal_PrmA_MeTrfase"/>
</dbReference>
<evidence type="ECO:0000256" key="5">
    <source>
        <dbReference type="ARBA" id="ARBA00022691"/>
    </source>
</evidence>
<dbReference type="GO" id="GO:0032259">
    <property type="term" value="P:methylation"/>
    <property type="evidence" value="ECO:0007669"/>
    <property type="project" value="UniProtKB-KW"/>
</dbReference>
<dbReference type="PANTHER" id="PTHR43648:SF1">
    <property type="entry name" value="ELECTRON TRANSFER FLAVOPROTEIN BETA SUBUNIT LYSINE METHYLTRANSFERASE"/>
    <property type="match status" value="1"/>
</dbReference>
<dbReference type="EMBL" id="FLMQ01000056">
    <property type="protein sequence ID" value="SBP88660.1"/>
    <property type="molecule type" value="Genomic_DNA"/>
</dbReference>
<feature type="binding site" evidence="6">
    <location>
        <position position="168"/>
    </location>
    <ligand>
        <name>S-adenosyl-L-methionine</name>
        <dbReference type="ChEBI" id="CHEBI:59789"/>
    </ligand>
</feature>
<evidence type="ECO:0000256" key="4">
    <source>
        <dbReference type="ARBA" id="ARBA00022679"/>
    </source>
</evidence>
<evidence type="ECO:0000313" key="8">
    <source>
        <dbReference type="Proteomes" id="UP000214566"/>
    </source>
</evidence>
<dbReference type="AlphaFoldDB" id="A0A238D664"/>
<evidence type="ECO:0000256" key="2">
    <source>
        <dbReference type="ARBA" id="ARBA00022490"/>
    </source>
</evidence>
<dbReference type="InterPro" id="IPR050078">
    <property type="entry name" value="Ribosomal_L11_MeTrfase_PrmA"/>
</dbReference>
<keyword evidence="4 6" id="KW-0808">Transferase</keyword>
<dbReference type="NCBIfam" id="TIGR00406">
    <property type="entry name" value="prmA"/>
    <property type="match status" value="1"/>
</dbReference>
<protein>
    <recommendedName>
        <fullName evidence="6">Ribosomal protein L11 methyltransferase</fullName>
        <shortName evidence="6">L11 Mtase</shortName>
        <ecNumber evidence="6">2.1.1.-</ecNumber>
    </recommendedName>
</protein>
<comment type="similarity">
    <text evidence="1 6">Belongs to the methyltransferase superfamily. PrmA family.</text>
</comment>